<feature type="repeat" description="PPR" evidence="3">
    <location>
        <begin position="310"/>
        <end position="344"/>
    </location>
</feature>
<dbReference type="EMBL" id="BSYR01000020">
    <property type="protein sequence ID" value="GMI84494.1"/>
    <property type="molecule type" value="Genomic_DNA"/>
</dbReference>
<dbReference type="Pfam" id="PF13041">
    <property type="entry name" value="PPR_2"/>
    <property type="match status" value="2"/>
</dbReference>
<dbReference type="Proteomes" id="UP001165190">
    <property type="component" value="Unassembled WGS sequence"/>
</dbReference>
<dbReference type="OrthoDB" id="185373at2759"/>
<dbReference type="Pfam" id="PF01535">
    <property type="entry name" value="PPR"/>
    <property type="match status" value="3"/>
</dbReference>
<dbReference type="GO" id="GO:0010019">
    <property type="term" value="P:chloroplast-nucleus signaling pathway"/>
    <property type="evidence" value="ECO:0007669"/>
    <property type="project" value="TreeGrafter"/>
</dbReference>
<dbReference type="GO" id="GO:0031930">
    <property type="term" value="P:mitochondria-nucleus signaling pathway"/>
    <property type="evidence" value="ECO:0007669"/>
    <property type="project" value="TreeGrafter"/>
</dbReference>
<accession>A0A9W7HUE5</accession>
<comment type="similarity">
    <text evidence="1">Belongs to the PPR family. P subfamily.</text>
</comment>
<keyword evidence="5" id="KW-1185">Reference proteome</keyword>
<feature type="repeat" description="PPR" evidence="3">
    <location>
        <begin position="393"/>
        <end position="427"/>
    </location>
</feature>
<dbReference type="NCBIfam" id="TIGR00756">
    <property type="entry name" value="PPR"/>
    <property type="match status" value="6"/>
</dbReference>
<evidence type="ECO:0000313" key="4">
    <source>
        <dbReference type="EMBL" id="GMI84494.1"/>
    </source>
</evidence>
<dbReference type="Gene3D" id="1.25.40.10">
    <property type="entry name" value="Tetratricopeptide repeat domain"/>
    <property type="match status" value="3"/>
</dbReference>
<sequence length="466" mass="52160">MGYTIALHNAPVEICRFHGVQWGSMQLGSGCSSVKCSIVKVSTSHLTCSNKCSHRIHSCLPWKVDNGSKREAVSLVCRGLQRNVCIDTDEFDQDECMSSEDSNSSAKRKFKEQINSKKFSNPMTSASDGPFVRNDEEANNDVLQKFCSNGKLNDATRLIEIMARQNQIPDFPSCINLIRGFVKVNELDKANKVLQIMIMSGGIPDNITYNMMVRGLCKRGQIRSAIDLLENMSLSGCPPDVITYNTIIRCMFDNGIFDQAVGFWKDQLRKGCPPYLITYTILIELVCKHCGIARAIEVLHDMAIEGCYPDIVTYNSLVNLSCKQGKYDDAALVIYNIISHGLELNAVTYNTLIHSLCNHGCWDEVDELFPGSNQVEGAVGILKVMAEMKHRVGTSGYKMVILELCKADKVDLAIQVLEMMVSTRIKPDEYSTIIKGLANAGMKQKANKLHQKLTEWEVFRERKPWS</sequence>
<proteinExistence type="inferred from homology"/>
<feature type="repeat" description="PPR" evidence="3">
    <location>
        <begin position="135"/>
        <end position="169"/>
    </location>
</feature>
<evidence type="ECO:0000256" key="2">
    <source>
        <dbReference type="ARBA" id="ARBA00022737"/>
    </source>
</evidence>
<feature type="repeat" description="PPR" evidence="3">
    <location>
        <begin position="240"/>
        <end position="274"/>
    </location>
</feature>
<keyword evidence="2" id="KW-0677">Repeat</keyword>
<reference evidence="4" key="1">
    <citation type="submission" date="2023-05" db="EMBL/GenBank/DDBJ databases">
        <title>Genome and transcriptome analyses reveal genes involved in the formation of fine ridges on petal epidermal cells in Hibiscus trionum.</title>
        <authorList>
            <person name="Koshimizu S."/>
            <person name="Masuda S."/>
            <person name="Ishii T."/>
            <person name="Shirasu K."/>
            <person name="Hoshino A."/>
            <person name="Arita M."/>
        </authorList>
    </citation>
    <scope>NUCLEOTIDE SEQUENCE</scope>
    <source>
        <strain evidence="4">Hamamatsu line</strain>
    </source>
</reference>
<organism evidence="4 5">
    <name type="scientific">Hibiscus trionum</name>
    <name type="common">Flower of an hour</name>
    <dbReference type="NCBI Taxonomy" id="183268"/>
    <lineage>
        <taxon>Eukaryota</taxon>
        <taxon>Viridiplantae</taxon>
        <taxon>Streptophyta</taxon>
        <taxon>Embryophyta</taxon>
        <taxon>Tracheophyta</taxon>
        <taxon>Spermatophyta</taxon>
        <taxon>Magnoliopsida</taxon>
        <taxon>eudicotyledons</taxon>
        <taxon>Gunneridae</taxon>
        <taxon>Pentapetalae</taxon>
        <taxon>rosids</taxon>
        <taxon>malvids</taxon>
        <taxon>Malvales</taxon>
        <taxon>Malvaceae</taxon>
        <taxon>Malvoideae</taxon>
        <taxon>Hibiscus</taxon>
    </lineage>
</organism>
<dbReference type="InterPro" id="IPR011990">
    <property type="entry name" value="TPR-like_helical_dom_sf"/>
</dbReference>
<dbReference type="PANTHER" id="PTHR47936:SF1">
    <property type="entry name" value="PENTATRICOPEPTIDE REPEAT-CONTAINING PROTEIN GUN1, CHLOROPLASTIC"/>
    <property type="match status" value="1"/>
</dbReference>
<dbReference type="InterPro" id="IPR002885">
    <property type="entry name" value="PPR_rpt"/>
</dbReference>
<evidence type="ECO:0000256" key="3">
    <source>
        <dbReference type="PROSITE-ProRule" id="PRU00708"/>
    </source>
</evidence>
<name>A0A9W7HUE5_HIBTR</name>
<evidence type="ECO:0000256" key="1">
    <source>
        <dbReference type="ARBA" id="ARBA00007626"/>
    </source>
</evidence>
<evidence type="ECO:0008006" key="6">
    <source>
        <dbReference type="Google" id="ProtNLM"/>
    </source>
</evidence>
<feature type="repeat" description="PPR" evidence="3">
    <location>
        <begin position="345"/>
        <end position="380"/>
    </location>
</feature>
<protein>
    <recommendedName>
        <fullName evidence="6">Pentatricopeptide repeat-containing protein</fullName>
    </recommendedName>
</protein>
<dbReference type="GO" id="GO:0009507">
    <property type="term" value="C:chloroplast"/>
    <property type="evidence" value="ECO:0007669"/>
    <property type="project" value="TreeGrafter"/>
</dbReference>
<dbReference type="PANTHER" id="PTHR47936">
    <property type="entry name" value="PPR_LONG DOMAIN-CONTAINING PROTEIN"/>
    <property type="match status" value="1"/>
</dbReference>
<gene>
    <name evidence="4" type="ORF">HRI_002118700</name>
</gene>
<evidence type="ECO:0000313" key="5">
    <source>
        <dbReference type="Proteomes" id="UP001165190"/>
    </source>
</evidence>
<dbReference type="PROSITE" id="PS51375">
    <property type="entry name" value="PPR"/>
    <property type="match status" value="6"/>
</dbReference>
<dbReference type="AlphaFoldDB" id="A0A9W7HUE5"/>
<comment type="caution">
    <text evidence="4">The sequence shown here is derived from an EMBL/GenBank/DDBJ whole genome shotgun (WGS) entry which is preliminary data.</text>
</comment>
<feature type="repeat" description="PPR" evidence="3">
    <location>
        <begin position="205"/>
        <end position="239"/>
    </location>
</feature>